<protein>
    <submittedName>
        <fullName evidence="5">RND transporter</fullName>
    </submittedName>
</protein>
<dbReference type="EMBL" id="AP025314">
    <property type="protein sequence ID" value="BDD09238.1"/>
    <property type="molecule type" value="Genomic_DNA"/>
</dbReference>
<dbReference type="GO" id="GO:0015562">
    <property type="term" value="F:efflux transmembrane transporter activity"/>
    <property type="evidence" value="ECO:0007669"/>
    <property type="project" value="TreeGrafter"/>
</dbReference>
<gene>
    <name evidence="5" type="ORF">FUAX_16700</name>
</gene>
<dbReference type="Gene3D" id="2.40.30.170">
    <property type="match status" value="1"/>
</dbReference>
<keyword evidence="2" id="KW-0175">Coiled coil</keyword>
<accession>A0AAU9CGT9</accession>
<dbReference type="InterPro" id="IPR058637">
    <property type="entry name" value="YknX-like_C"/>
</dbReference>
<evidence type="ECO:0000256" key="1">
    <source>
        <dbReference type="ARBA" id="ARBA00009477"/>
    </source>
</evidence>
<dbReference type="GO" id="GO:1990281">
    <property type="term" value="C:efflux pump complex"/>
    <property type="evidence" value="ECO:0007669"/>
    <property type="project" value="TreeGrafter"/>
</dbReference>
<evidence type="ECO:0000259" key="4">
    <source>
        <dbReference type="Pfam" id="PF25989"/>
    </source>
</evidence>
<evidence type="ECO:0000259" key="3">
    <source>
        <dbReference type="Pfam" id="PF25973"/>
    </source>
</evidence>
<dbReference type="Proteomes" id="UP001348817">
    <property type="component" value="Chromosome"/>
</dbReference>
<name>A0AAU9CGT9_9BACT</name>
<dbReference type="RefSeq" id="WP_338394452.1">
    <property type="nucleotide sequence ID" value="NZ_AP025314.1"/>
</dbReference>
<dbReference type="Pfam" id="PF25989">
    <property type="entry name" value="YknX_C"/>
    <property type="match status" value="1"/>
</dbReference>
<sequence length="354" mass="38030">MKISTLKIFTAGILLSLASCSSEKQENGNAVPAVKVSVVTAEMSDAGSPKSFSGIVKAVRETRLSTKLMGRVLDFPVEEGQKIKKGQLLVRVDSKDLLAKKEQAKAGLKQAESAFANIKKDYERVGRLHAKKSATDKELDDITNAYNAMSANLEAAKQGLVEINQTLAYATLRSPFDGYVTKKFMSQGDMATPGMPVVAVEAEGDYKLVALVPESDLASVAEGADATIRVDALGKEIPAKIHRLNVSSAYSGAQYEVDVRPVDESAQLRSGMHAYLDLSGKGNSKLLVPEKYLVKRGQLTGIYTVSKAGKAKLRWLRLGKKVGASVEVLSGLKAGEKIVTGSKNRLRDGQPVKF</sequence>
<proteinExistence type="inferred from homology"/>
<dbReference type="PROSITE" id="PS51257">
    <property type="entry name" value="PROKAR_LIPOPROTEIN"/>
    <property type="match status" value="1"/>
</dbReference>
<reference evidence="5 6" key="1">
    <citation type="submission" date="2021-12" db="EMBL/GenBank/DDBJ databases">
        <title>Genome sequencing of bacteria with rrn-lacking chromosome and rrn-plasmid.</title>
        <authorList>
            <person name="Anda M."/>
            <person name="Iwasaki W."/>
        </authorList>
    </citation>
    <scope>NUCLEOTIDE SEQUENCE [LARGE SCALE GENOMIC DNA]</scope>
    <source>
        <strain evidence="5 6">DSM 100852</strain>
    </source>
</reference>
<dbReference type="InterPro" id="IPR058647">
    <property type="entry name" value="BSH_CzcB-like"/>
</dbReference>
<feature type="domain" description="CzcB-like barrel-sandwich hybrid" evidence="3">
    <location>
        <begin position="63"/>
        <end position="192"/>
    </location>
</feature>
<dbReference type="KEGG" id="fax:FUAX_16700"/>
<evidence type="ECO:0000313" key="6">
    <source>
        <dbReference type="Proteomes" id="UP001348817"/>
    </source>
</evidence>
<evidence type="ECO:0000256" key="2">
    <source>
        <dbReference type="SAM" id="Coils"/>
    </source>
</evidence>
<dbReference type="PANTHER" id="PTHR30469">
    <property type="entry name" value="MULTIDRUG RESISTANCE PROTEIN MDTA"/>
    <property type="match status" value="1"/>
</dbReference>
<dbReference type="NCBIfam" id="TIGR01730">
    <property type="entry name" value="RND_mfp"/>
    <property type="match status" value="1"/>
</dbReference>
<dbReference type="SUPFAM" id="SSF111369">
    <property type="entry name" value="HlyD-like secretion proteins"/>
    <property type="match status" value="1"/>
</dbReference>
<dbReference type="Pfam" id="PF25973">
    <property type="entry name" value="BSH_CzcB"/>
    <property type="match status" value="1"/>
</dbReference>
<dbReference type="InterPro" id="IPR006143">
    <property type="entry name" value="RND_pump_MFP"/>
</dbReference>
<feature type="domain" description="YknX-like C-terminal permuted SH3-like" evidence="4">
    <location>
        <begin position="287"/>
        <end position="353"/>
    </location>
</feature>
<evidence type="ECO:0000313" key="5">
    <source>
        <dbReference type="EMBL" id="BDD09238.1"/>
    </source>
</evidence>
<comment type="similarity">
    <text evidence="1">Belongs to the membrane fusion protein (MFP) (TC 8.A.1) family.</text>
</comment>
<dbReference type="AlphaFoldDB" id="A0AAU9CGT9"/>
<organism evidence="5 6">
    <name type="scientific">Fulvitalea axinellae</name>
    <dbReference type="NCBI Taxonomy" id="1182444"/>
    <lineage>
        <taxon>Bacteria</taxon>
        <taxon>Pseudomonadati</taxon>
        <taxon>Bacteroidota</taxon>
        <taxon>Cytophagia</taxon>
        <taxon>Cytophagales</taxon>
        <taxon>Persicobacteraceae</taxon>
        <taxon>Fulvitalea</taxon>
    </lineage>
</organism>
<dbReference type="Gene3D" id="1.10.287.470">
    <property type="entry name" value="Helix hairpin bin"/>
    <property type="match status" value="1"/>
</dbReference>
<dbReference type="Gene3D" id="2.40.420.20">
    <property type="match status" value="1"/>
</dbReference>
<keyword evidence="6" id="KW-1185">Reference proteome</keyword>
<dbReference type="PANTHER" id="PTHR30469:SF15">
    <property type="entry name" value="HLYD FAMILY OF SECRETION PROTEINS"/>
    <property type="match status" value="1"/>
</dbReference>
<feature type="coiled-coil region" evidence="2">
    <location>
        <begin position="94"/>
        <end position="121"/>
    </location>
</feature>
<dbReference type="Gene3D" id="2.40.50.100">
    <property type="match status" value="1"/>
</dbReference>